<dbReference type="Proteomes" id="UP000886523">
    <property type="component" value="Unassembled WGS sequence"/>
</dbReference>
<reference evidence="2" key="1">
    <citation type="journal article" date="2020" name="Nat. Commun.">
        <title>Large-scale genome sequencing of mycorrhizal fungi provides insights into the early evolution of symbiotic traits.</title>
        <authorList>
            <person name="Miyauchi S."/>
            <person name="Kiss E."/>
            <person name="Kuo A."/>
            <person name="Drula E."/>
            <person name="Kohler A."/>
            <person name="Sanchez-Garcia M."/>
            <person name="Morin E."/>
            <person name="Andreopoulos B."/>
            <person name="Barry K.W."/>
            <person name="Bonito G."/>
            <person name="Buee M."/>
            <person name="Carver A."/>
            <person name="Chen C."/>
            <person name="Cichocki N."/>
            <person name="Clum A."/>
            <person name="Culley D."/>
            <person name="Crous P.W."/>
            <person name="Fauchery L."/>
            <person name="Girlanda M."/>
            <person name="Hayes R.D."/>
            <person name="Keri Z."/>
            <person name="LaButti K."/>
            <person name="Lipzen A."/>
            <person name="Lombard V."/>
            <person name="Magnuson J."/>
            <person name="Maillard F."/>
            <person name="Murat C."/>
            <person name="Nolan M."/>
            <person name="Ohm R.A."/>
            <person name="Pangilinan J."/>
            <person name="Pereira M.F."/>
            <person name="Perotto S."/>
            <person name="Peter M."/>
            <person name="Pfister S."/>
            <person name="Riley R."/>
            <person name="Sitrit Y."/>
            <person name="Stielow J.B."/>
            <person name="Szollosi G."/>
            <person name="Zifcakova L."/>
            <person name="Stursova M."/>
            <person name="Spatafora J.W."/>
            <person name="Tedersoo L."/>
            <person name="Vaario L.M."/>
            <person name="Yamada A."/>
            <person name="Yan M."/>
            <person name="Wang P."/>
            <person name="Xu J."/>
            <person name="Bruns T."/>
            <person name="Baldrian P."/>
            <person name="Vilgalys R."/>
            <person name="Dunand C."/>
            <person name="Henrissat B."/>
            <person name="Grigoriev I.V."/>
            <person name="Hibbett D."/>
            <person name="Nagy L.G."/>
            <person name="Martin F.M."/>
        </authorList>
    </citation>
    <scope>NUCLEOTIDE SEQUENCE</scope>
    <source>
        <strain evidence="2">UP504</strain>
    </source>
</reference>
<protein>
    <submittedName>
        <fullName evidence="2">Uncharacterized protein</fullName>
    </submittedName>
</protein>
<feature type="compositionally biased region" description="Acidic residues" evidence="1">
    <location>
        <begin position="99"/>
        <end position="117"/>
    </location>
</feature>
<feature type="compositionally biased region" description="Polar residues" evidence="1">
    <location>
        <begin position="124"/>
        <end position="143"/>
    </location>
</feature>
<sequence length="159" mass="17485">MDNALSALLRMMRLPEVLDTDIETVAQMGGGQDSDSRTDDNIISEVRAVRDEHDYRVERAVLAVQMLRDKYNWKRRVADGTNDVEVPRNESQFIPISETNEESEAGGESDDDDDDLEMVGGEGTASQPPLNNSQSATNGNDVASDSDFEMVDVENTGIS</sequence>
<dbReference type="AlphaFoldDB" id="A0A9P6B0R8"/>
<evidence type="ECO:0000256" key="1">
    <source>
        <dbReference type="SAM" id="MobiDB-lite"/>
    </source>
</evidence>
<feature type="region of interest" description="Disordered" evidence="1">
    <location>
        <begin position="77"/>
        <end position="159"/>
    </location>
</feature>
<feature type="compositionally biased region" description="Polar residues" evidence="1">
    <location>
        <begin position="89"/>
        <end position="98"/>
    </location>
</feature>
<organism evidence="2 3">
    <name type="scientific">Hydnum rufescens UP504</name>
    <dbReference type="NCBI Taxonomy" id="1448309"/>
    <lineage>
        <taxon>Eukaryota</taxon>
        <taxon>Fungi</taxon>
        <taxon>Dikarya</taxon>
        <taxon>Basidiomycota</taxon>
        <taxon>Agaricomycotina</taxon>
        <taxon>Agaricomycetes</taxon>
        <taxon>Cantharellales</taxon>
        <taxon>Hydnaceae</taxon>
        <taxon>Hydnum</taxon>
    </lineage>
</organism>
<keyword evidence="3" id="KW-1185">Reference proteome</keyword>
<dbReference type="EMBL" id="MU128951">
    <property type="protein sequence ID" value="KAF9515352.1"/>
    <property type="molecule type" value="Genomic_DNA"/>
</dbReference>
<comment type="caution">
    <text evidence="2">The sequence shown here is derived from an EMBL/GenBank/DDBJ whole genome shotgun (WGS) entry which is preliminary data.</text>
</comment>
<dbReference type="OrthoDB" id="5568181at2759"/>
<gene>
    <name evidence="2" type="ORF">BS47DRAFT_1484556</name>
</gene>
<evidence type="ECO:0000313" key="2">
    <source>
        <dbReference type="EMBL" id="KAF9515352.1"/>
    </source>
</evidence>
<accession>A0A9P6B0R8</accession>
<name>A0A9P6B0R8_9AGAM</name>
<proteinExistence type="predicted"/>
<evidence type="ECO:0000313" key="3">
    <source>
        <dbReference type="Proteomes" id="UP000886523"/>
    </source>
</evidence>